<sequence length="163" mass="19105">MKREEYLYAIESILFVSPKPVKIEKIASTLGLDKGSILELLSELENNLKGTGINIAFEKNKVQMVPNQTYRRFFEKFIKKKKITLSRNLIEVIGLILKKKRTKDEIDKIRGVNSTRVINELLKLGYIEKEFFEGKIYYKVTNKFIDTLPEDIRENLESKLFKL</sequence>
<name>A0A7U6JFN1_CALEA</name>
<dbReference type="InterPro" id="IPR036390">
    <property type="entry name" value="WH_DNA-bd_sf"/>
</dbReference>
<dbReference type="Proteomes" id="UP000004793">
    <property type="component" value="Chromosome"/>
</dbReference>
<evidence type="ECO:0000256" key="3">
    <source>
        <dbReference type="ARBA" id="ARBA00022829"/>
    </source>
</evidence>
<accession>A0A7U6JFN1</accession>
<evidence type="ECO:0000256" key="4">
    <source>
        <dbReference type="ARBA" id="ARBA00023306"/>
    </source>
</evidence>
<proteinExistence type="predicted"/>
<dbReference type="AlphaFoldDB" id="A0A7U6JFN1"/>
<dbReference type="RefSeq" id="WP_014453020.1">
    <property type="nucleotide sequence ID" value="NC_017096.1"/>
</dbReference>
<dbReference type="PANTHER" id="PTHR34298">
    <property type="entry name" value="SEGREGATION AND CONDENSATION PROTEIN B"/>
    <property type="match status" value="1"/>
</dbReference>
<keyword evidence="3" id="KW-0159">Chromosome partition</keyword>
<evidence type="ECO:0000256" key="1">
    <source>
        <dbReference type="ARBA" id="ARBA00022490"/>
    </source>
</evidence>
<keyword evidence="6" id="KW-1185">Reference proteome</keyword>
<dbReference type="EMBL" id="AP012051">
    <property type="protein sequence ID" value="BAL80614.1"/>
    <property type="molecule type" value="Genomic_DNA"/>
</dbReference>
<reference evidence="5 6" key="1">
    <citation type="submission" date="2011-01" db="EMBL/GenBank/DDBJ databases">
        <title>Whole genome sequence of Caldisericum exile AZM16c01.</title>
        <authorList>
            <person name="Narita-Yamada S."/>
            <person name="Kawakoshi A."/>
            <person name="Nakamura S."/>
            <person name="Sasagawa M."/>
            <person name="Fukada J."/>
            <person name="Sekine M."/>
            <person name="Kato Y."/>
            <person name="Fukai R."/>
            <person name="Sasaki K."/>
            <person name="Hanamaki A."/>
            <person name="Narita H."/>
            <person name="Konno Y."/>
            <person name="Mori K."/>
            <person name="Yamazaki S."/>
            <person name="Suzuki K."/>
            <person name="Fujita N."/>
        </authorList>
    </citation>
    <scope>NUCLEOTIDE SEQUENCE [LARGE SCALE GENOMIC DNA]</scope>
    <source>
        <strain evidence="6">DSM 21853 / NBRC 104410 / AZM16c01</strain>
    </source>
</reference>
<keyword evidence="4" id="KW-0131">Cell cycle</keyword>
<dbReference type="SUPFAM" id="SSF46785">
    <property type="entry name" value="Winged helix' DNA-binding domain"/>
    <property type="match status" value="2"/>
</dbReference>
<organism evidence="5 6">
    <name type="scientific">Caldisericum exile (strain DSM 21853 / NBRC 104410 / AZM16c01)</name>
    <dbReference type="NCBI Taxonomy" id="511051"/>
    <lineage>
        <taxon>Bacteria</taxon>
        <taxon>Pseudomonadati</taxon>
        <taxon>Caldisericota/Cryosericota group</taxon>
        <taxon>Caldisericota</taxon>
        <taxon>Caldisericia</taxon>
        <taxon>Caldisericales</taxon>
        <taxon>Caldisericaceae</taxon>
        <taxon>Caldisericum</taxon>
    </lineage>
</organism>
<dbReference type="PANTHER" id="PTHR34298:SF2">
    <property type="entry name" value="SEGREGATION AND CONDENSATION PROTEIN B"/>
    <property type="match status" value="1"/>
</dbReference>
<evidence type="ECO:0000313" key="5">
    <source>
        <dbReference type="EMBL" id="BAL80614.1"/>
    </source>
</evidence>
<protein>
    <submittedName>
        <fullName evidence="5">Segregation and condensation protein B</fullName>
    </submittedName>
</protein>
<dbReference type="Gene3D" id="1.10.10.10">
    <property type="entry name" value="Winged helix-like DNA-binding domain superfamily/Winged helix DNA-binding domain"/>
    <property type="match status" value="2"/>
</dbReference>
<gene>
    <name evidence="5" type="primary">scpB</name>
    <name evidence="5" type="ordered locus">CSE_04880</name>
</gene>
<evidence type="ECO:0000313" key="6">
    <source>
        <dbReference type="Proteomes" id="UP000004793"/>
    </source>
</evidence>
<dbReference type="InterPro" id="IPR005234">
    <property type="entry name" value="ScpB_csome_segregation"/>
</dbReference>
<dbReference type="KEGG" id="cex:CSE_04880"/>
<keyword evidence="2" id="KW-0132">Cell division</keyword>
<dbReference type="Pfam" id="PF04079">
    <property type="entry name" value="SMC_ScpB"/>
    <property type="match status" value="1"/>
</dbReference>
<dbReference type="GO" id="GO:0051301">
    <property type="term" value="P:cell division"/>
    <property type="evidence" value="ECO:0007669"/>
    <property type="project" value="UniProtKB-KW"/>
</dbReference>
<keyword evidence="1" id="KW-0963">Cytoplasm</keyword>
<dbReference type="GO" id="GO:0051304">
    <property type="term" value="P:chromosome separation"/>
    <property type="evidence" value="ECO:0007669"/>
    <property type="project" value="InterPro"/>
</dbReference>
<dbReference type="InterPro" id="IPR036388">
    <property type="entry name" value="WH-like_DNA-bd_sf"/>
</dbReference>
<evidence type="ECO:0000256" key="2">
    <source>
        <dbReference type="ARBA" id="ARBA00022618"/>
    </source>
</evidence>
<dbReference type="OrthoDB" id="9806226at2"/>